<dbReference type="InterPro" id="IPR001940">
    <property type="entry name" value="Peptidase_S1C"/>
</dbReference>
<dbReference type="Proteomes" id="UP001150538">
    <property type="component" value="Unassembled WGS sequence"/>
</dbReference>
<dbReference type="PRINTS" id="PR00834">
    <property type="entry name" value="PROTEASES2C"/>
</dbReference>
<keyword evidence="4" id="KW-1185">Reference proteome</keyword>
<dbReference type="InterPro" id="IPR001478">
    <property type="entry name" value="PDZ"/>
</dbReference>
<sequence>MAKGIHIDMHDFNISENAYDDGTALNGSSKSKNTTSCKPSSIEEIQALFEKLKESKAQNSNSIYKQMVTKNGENGSETINEKKPAWEETIEKVRNSTVSINIRSIQSFDVYRQSSGCASGTVVDAEMGIIMTNRHVLKPGPARTTAVFNNSKEVELTTLYCDPIHDFGFCKYDVNEIDSDFEIVSVELHPEKAKKGLEIRLIGNESGEKATIIPGIISRTDRNAPEYHPLNGGDINTFYITCKADTNGGTSGSAIFDIYGDAVGLQCAGSCTGAAFFLPLERPAYALDYIRRSEPVPRGNIQTEMLFSEYYELKKQGFSDYLDKLYRKNFPGSDGLLQVSKVQKKGPADNILKTGDVLLAIDGKPVCGFVDVDSVMDRSVGKPIEMHIWRNNVISKVECTVQDLYSITPDSYIEVGDSVLHNFSYNLANSFNMPVEGVFVAKSGYFFTNTKISRNCVIIKFGGKPTPNIDALEQILVNLKEGDQVAVNYIPIQENIEKTALVRISTQWHPFNRMKRRYNAKVWDRTSLKLNGSNEKSQKNGDVTKMPISHNDYSKLVHNSKYLPGSLKHIAKSVVFVSARYPHHTDGNNVDSSCGAGFIVDAKLGLVVCDRFTIRNNMCDVYVTFNKVLTIPAKVKYYHPLFNFAMIQYDTEEASGLDIESLVLARDAGIDTPVTGKKARTVCMTKSKVLTSDEVTIRNHELVNVPPGEISVWRPINCEELSVKCDFEGFGGLLCTDSGVVLGLLTKTPVFDHMARVMTMLNEDYKAEKELALDVCMVYEALDSIRNGAGELDLYGLGANFTKLELADATYFGVTAEHLNEDSIENGHVFQVKSVISSFGFNENCLEVGDIVVEVNGKKVSGINDINIFTKKDKGNVILKLLRNCEELVLEVKNMAPQDKMTRRALFWAGIVIQPSYRSICEQFSNIPSDIFISHVRRGTPANDGEVVDDVFVIEVDNEPVSTIDDFLERVKLLEGQLDNNKQHISITTIDVNGSIEVKSIKPDPFYDPTIEYVFDNNTSAWSQICHSKN</sequence>
<dbReference type="InterPro" id="IPR036034">
    <property type="entry name" value="PDZ_sf"/>
</dbReference>
<dbReference type="SMART" id="SM00228">
    <property type="entry name" value="PDZ"/>
    <property type="match status" value="3"/>
</dbReference>
<dbReference type="GO" id="GO:0004252">
    <property type="term" value="F:serine-type endopeptidase activity"/>
    <property type="evidence" value="ECO:0007669"/>
    <property type="project" value="InterPro"/>
</dbReference>
<name>A0A9W8A793_9FUNG</name>
<dbReference type="Gene3D" id="2.40.10.10">
    <property type="entry name" value="Trypsin-like serine proteases"/>
    <property type="match status" value="1"/>
</dbReference>
<dbReference type="EMBL" id="JANBPU010000002">
    <property type="protein sequence ID" value="KAJ1921951.1"/>
    <property type="molecule type" value="Genomic_DNA"/>
</dbReference>
<dbReference type="SUPFAM" id="SSF50494">
    <property type="entry name" value="Trypsin-like serine proteases"/>
    <property type="match status" value="2"/>
</dbReference>
<protein>
    <recommendedName>
        <fullName evidence="2">PDZ domain-containing protein</fullName>
    </recommendedName>
</protein>
<organism evidence="3 4">
    <name type="scientific">Mycoemilia scoparia</name>
    <dbReference type="NCBI Taxonomy" id="417184"/>
    <lineage>
        <taxon>Eukaryota</taxon>
        <taxon>Fungi</taxon>
        <taxon>Fungi incertae sedis</taxon>
        <taxon>Zoopagomycota</taxon>
        <taxon>Kickxellomycotina</taxon>
        <taxon>Kickxellomycetes</taxon>
        <taxon>Kickxellales</taxon>
        <taxon>Kickxellaceae</taxon>
        <taxon>Mycoemilia</taxon>
    </lineage>
</organism>
<comment type="similarity">
    <text evidence="1">Belongs to the peptidase S1C family.</text>
</comment>
<evidence type="ECO:0000259" key="2">
    <source>
        <dbReference type="SMART" id="SM00228"/>
    </source>
</evidence>
<dbReference type="PANTHER" id="PTHR46366:SF1">
    <property type="entry name" value="PDZ DOMAIN-CONTAINING PROTEIN C1685.05"/>
    <property type="match status" value="1"/>
</dbReference>
<evidence type="ECO:0000313" key="4">
    <source>
        <dbReference type="Proteomes" id="UP001150538"/>
    </source>
</evidence>
<feature type="domain" description="PDZ" evidence="2">
    <location>
        <begin position="795"/>
        <end position="885"/>
    </location>
</feature>
<dbReference type="InterPro" id="IPR043504">
    <property type="entry name" value="Peptidase_S1_PA_chymotrypsin"/>
</dbReference>
<dbReference type="InterPro" id="IPR009003">
    <property type="entry name" value="Peptidase_S1_PA"/>
</dbReference>
<evidence type="ECO:0000313" key="3">
    <source>
        <dbReference type="EMBL" id="KAJ1921951.1"/>
    </source>
</evidence>
<reference evidence="3" key="1">
    <citation type="submission" date="2022-07" db="EMBL/GenBank/DDBJ databases">
        <title>Phylogenomic reconstructions and comparative analyses of Kickxellomycotina fungi.</title>
        <authorList>
            <person name="Reynolds N.K."/>
            <person name="Stajich J.E."/>
            <person name="Barry K."/>
            <person name="Grigoriev I.V."/>
            <person name="Crous P."/>
            <person name="Smith M.E."/>
        </authorList>
    </citation>
    <scope>NUCLEOTIDE SEQUENCE</scope>
    <source>
        <strain evidence="3">NBRC 100468</strain>
    </source>
</reference>
<comment type="caution">
    <text evidence="3">The sequence shown here is derived from an EMBL/GenBank/DDBJ whole genome shotgun (WGS) entry which is preliminary data.</text>
</comment>
<dbReference type="Gene3D" id="2.40.10.120">
    <property type="match status" value="1"/>
</dbReference>
<accession>A0A9W8A793</accession>
<dbReference type="Pfam" id="PF12812">
    <property type="entry name" value="PDZ_1"/>
    <property type="match status" value="1"/>
</dbReference>
<dbReference type="OrthoDB" id="4217619at2759"/>
<dbReference type="GO" id="GO:0006508">
    <property type="term" value="P:proteolysis"/>
    <property type="evidence" value="ECO:0007669"/>
    <property type="project" value="InterPro"/>
</dbReference>
<proteinExistence type="inferred from homology"/>
<feature type="domain" description="PDZ" evidence="2">
    <location>
        <begin position="309"/>
        <end position="392"/>
    </location>
</feature>
<dbReference type="InterPro" id="IPR025926">
    <property type="entry name" value="PDZ-like_dom"/>
</dbReference>
<gene>
    <name evidence="3" type="ORF">H4219_000298</name>
</gene>
<dbReference type="Pfam" id="PF13365">
    <property type="entry name" value="Trypsin_2"/>
    <property type="match status" value="1"/>
</dbReference>
<dbReference type="Gene3D" id="2.30.42.10">
    <property type="match status" value="2"/>
</dbReference>
<evidence type="ECO:0000256" key="1">
    <source>
        <dbReference type="ARBA" id="ARBA00010541"/>
    </source>
</evidence>
<dbReference type="PANTHER" id="PTHR46366">
    <property type="entry name" value="PRO-APOPTOTIC SERINE PROTEASE NMA111"/>
    <property type="match status" value="1"/>
</dbReference>
<dbReference type="SUPFAM" id="SSF50156">
    <property type="entry name" value="PDZ domain-like"/>
    <property type="match status" value="2"/>
</dbReference>
<dbReference type="AlphaFoldDB" id="A0A9W8A793"/>
<feature type="domain" description="PDZ" evidence="2">
    <location>
        <begin position="907"/>
        <end position="993"/>
    </location>
</feature>